<keyword evidence="10" id="KW-1185">Reference proteome</keyword>
<reference evidence="11" key="1">
    <citation type="submission" date="2025-08" db="UniProtKB">
        <authorList>
            <consortium name="RefSeq"/>
        </authorList>
    </citation>
    <scope>IDENTIFICATION</scope>
    <source>
        <tissue evidence="11">Testes</tissue>
    </source>
</reference>
<evidence type="ECO:0000256" key="1">
    <source>
        <dbReference type="ARBA" id="ARBA00004613"/>
    </source>
</evidence>
<evidence type="ECO:0000313" key="10">
    <source>
        <dbReference type="Proteomes" id="UP000694865"/>
    </source>
</evidence>
<dbReference type="PANTHER" id="PTHR11848:SF302">
    <property type="entry name" value="TGF-BETA FAMILY PROFILE DOMAIN-CONTAINING PROTEIN"/>
    <property type="match status" value="1"/>
</dbReference>
<evidence type="ECO:0000256" key="7">
    <source>
        <dbReference type="SAM" id="MobiDB-lite"/>
    </source>
</evidence>
<comment type="subcellular location">
    <subcellularLocation>
        <location evidence="1">Secreted</location>
    </subcellularLocation>
</comment>
<sequence length="447" mass="50856">MLAVIVLCVIVVPVTHALIAASADAIVPFYFGNIEDILIYSDDDTSVNSKQKGTAQMKDFAGSIDTLTVEFNQTLPRQHVASASYMLELYNALQDHNGRNLKYGKRAIRKSDTIRSFSAKLDGVTRHKPTSEVRHRYVFDISVLNRADKLRLAEMRFPFPGQIKKKRVHVTLYQLFETRCQENTNNTCFRGEAVSTQRVKPGDLNGDDNMVVFQVTSNVKRWLKSRNGAHIMEISVSYDDIVVEEVVDDVALLVTFTYTNLNKKQKKMTTERKKENSLDEKKKRKKYIDFGENVKAQENVRNDNANSDTTRNRRAAGDARRRKKKDRKKGTRGSKTNEATDVYQHPCERVELIVDFDKIGWGSWIIFPKKFDAYQCVGSCPGPVDGEHNPNNHAIIQNMVHTSNPDRVPLPCCVPTKLSSLSMLYYERGNIVVKEHEGMVIQECGCR</sequence>
<dbReference type="InterPro" id="IPR029034">
    <property type="entry name" value="Cystine-knot_cytokine"/>
</dbReference>
<dbReference type="RefSeq" id="XP_006822501.1">
    <property type="nucleotide sequence ID" value="XM_006822438.1"/>
</dbReference>
<evidence type="ECO:0000259" key="9">
    <source>
        <dbReference type="PROSITE" id="PS51362"/>
    </source>
</evidence>
<keyword evidence="4 6" id="KW-0339">Growth factor</keyword>
<feature type="compositionally biased region" description="Basic residues" evidence="7">
    <location>
        <begin position="320"/>
        <end position="332"/>
    </location>
</feature>
<gene>
    <name evidence="11" type="primary">LOC100313681</name>
</gene>
<evidence type="ECO:0000256" key="2">
    <source>
        <dbReference type="ARBA" id="ARBA00006656"/>
    </source>
</evidence>
<dbReference type="SUPFAM" id="SSF57501">
    <property type="entry name" value="Cystine-knot cytokines"/>
    <property type="match status" value="1"/>
</dbReference>
<dbReference type="InterPro" id="IPR017948">
    <property type="entry name" value="TGFb_CS"/>
</dbReference>
<feature type="chain" id="PRO_5046373680" evidence="8">
    <location>
        <begin position="18"/>
        <end position="447"/>
    </location>
</feature>
<keyword evidence="5" id="KW-1015">Disulfide bond</keyword>
<feature type="domain" description="TGF-beta family profile" evidence="9">
    <location>
        <begin position="322"/>
        <end position="447"/>
    </location>
</feature>
<dbReference type="Pfam" id="PF00688">
    <property type="entry name" value="TGFb_propeptide"/>
    <property type="match status" value="1"/>
</dbReference>
<evidence type="ECO:0000256" key="3">
    <source>
        <dbReference type="ARBA" id="ARBA00022525"/>
    </source>
</evidence>
<dbReference type="CDD" id="cd13759">
    <property type="entry name" value="TGF_beta_NODAL"/>
    <property type="match status" value="1"/>
</dbReference>
<evidence type="ECO:0000256" key="6">
    <source>
        <dbReference type="RuleBase" id="RU000354"/>
    </source>
</evidence>
<dbReference type="SMART" id="SM00204">
    <property type="entry name" value="TGFB"/>
    <property type="match status" value="1"/>
</dbReference>
<dbReference type="PROSITE" id="PS51362">
    <property type="entry name" value="TGF_BETA_2"/>
    <property type="match status" value="1"/>
</dbReference>
<evidence type="ECO:0000256" key="8">
    <source>
        <dbReference type="SAM" id="SignalP"/>
    </source>
</evidence>
<evidence type="ECO:0000256" key="5">
    <source>
        <dbReference type="ARBA" id="ARBA00023157"/>
    </source>
</evidence>
<evidence type="ECO:0000256" key="4">
    <source>
        <dbReference type="ARBA" id="ARBA00023030"/>
    </source>
</evidence>
<dbReference type="GeneID" id="100313681"/>
<feature type="signal peptide" evidence="8">
    <location>
        <begin position="1"/>
        <end position="17"/>
    </location>
</feature>
<dbReference type="PROSITE" id="PS00250">
    <property type="entry name" value="TGF_BETA_1"/>
    <property type="match status" value="1"/>
</dbReference>
<proteinExistence type="inferred from homology"/>
<dbReference type="Pfam" id="PF00019">
    <property type="entry name" value="TGF_beta"/>
    <property type="match status" value="1"/>
</dbReference>
<protein>
    <submittedName>
        <fullName evidence="11">Nodal homolog</fullName>
    </submittedName>
</protein>
<organism evidence="10 11">
    <name type="scientific">Saccoglossus kowalevskii</name>
    <name type="common">Acorn worm</name>
    <dbReference type="NCBI Taxonomy" id="10224"/>
    <lineage>
        <taxon>Eukaryota</taxon>
        <taxon>Metazoa</taxon>
        <taxon>Hemichordata</taxon>
        <taxon>Enteropneusta</taxon>
        <taxon>Harrimaniidae</taxon>
        <taxon>Saccoglossus</taxon>
    </lineage>
</organism>
<dbReference type="InterPro" id="IPR001839">
    <property type="entry name" value="TGF-b_C"/>
</dbReference>
<accession>A0ABM0MR60</accession>
<dbReference type="InterPro" id="IPR015615">
    <property type="entry name" value="TGF-beta-rel"/>
</dbReference>
<dbReference type="Gene3D" id="2.60.120.970">
    <property type="match status" value="1"/>
</dbReference>
<name>A0ABM0MR60_SACKO</name>
<dbReference type="InterPro" id="IPR001111">
    <property type="entry name" value="TGF-b_propeptide"/>
</dbReference>
<comment type="similarity">
    <text evidence="2 6">Belongs to the TGF-beta family.</text>
</comment>
<evidence type="ECO:0000313" key="11">
    <source>
        <dbReference type="RefSeq" id="XP_006822501.1"/>
    </source>
</evidence>
<feature type="region of interest" description="Disordered" evidence="7">
    <location>
        <begin position="293"/>
        <end position="340"/>
    </location>
</feature>
<dbReference type="Proteomes" id="UP000694865">
    <property type="component" value="Unplaced"/>
</dbReference>
<dbReference type="PANTHER" id="PTHR11848">
    <property type="entry name" value="TGF-BETA FAMILY"/>
    <property type="match status" value="1"/>
</dbReference>
<dbReference type="Gene3D" id="2.10.90.10">
    <property type="entry name" value="Cystine-knot cytokines"/>
    <property type="match status" value="1"/>
</dbReference>
<keyword evidence="8" id="KW-0732">Signal</keyword>
<keyword evidence="3" id="KW-0964">Secreted</keyword>